<keyword evidence="2" id="KW-0808">Transferase</keyword>
<proteinExistence type="predicted"/>
<dbReference type="GO" id="GO:0003909">
    <property type="term" value="F:DNA ligase activity"/>
    <property type="evidence" value="ECO:0007669"/>
    <property type="project" value="InterPro"/>
</dbReference>
<evidence type="ECO:0000313" key="2">
    <source>
        <dbReference type="EMBL" id="THE13580.1"/>
    </source>
</evidence>
<protein>
    <submittedName>
        <fullName evidence="2">GNAT family N-acetyltransferase</fullName>
    </submittedName>
</protein>
<dbReference type="InterPro" id="IPR000182">
    <property type="entry name" value="GNAT_dom"/>
</dbReference>
<dbReference type="PROSITE" id="PS00697">
    <property type="entry name" value="DNA_LIGASE_A1"/>
    <property type="match status" value="1"/>
</dbReference>
<dbReference type="InterPro" id="IPR016181">
    <property type="entry name" value="Acyl_CoA_acyltransferase"/>
</dbReference>
<dbReference type="EMBL" id="SLUB01000008">
    <property type="protein sequence ID" value="THE13580.1"/>
    <property type="molecule type" value="Genomic_DNA"/>
</dbReference>
<dbReference type="InterPro" id="IPR016059">
    <property type="entry name" value="DNA_ligase_ATP-dep_CS"/>
</dbReference>
<dbReference type="GO" id="GO:0016747">
    <property type="term" value="F:acyltransferase activity, transferring groups other than amino-acyl groups"/>
    <property type="evidence" value="ECO:0007669"/>
    <property type="project" value="InterPro"/>
</dbReference>
<gene>
    <name evidence="2" type="ORF">E1I69_06610</name>
</gene>
<evidence type="ECO:0000313" key="3">
    <source>
        <dbReference type="Proteomes" id="UP000306477"/>
    </source>
</evidence>
<dbReference type="Pfam" id="PF00583">
    <property type="entry name" value="Acetyltransf_1"/>
    <property type="match status" value="1"/>
</dbReference>
<organism evidence="2 3">
    <name type="scientific">Bacillus timonensis</name>
    <dbReference type="NCBI Taxonomy" id="1033734"/>
    <lineage>
        <taxon>Bacteria</taxon>
        <taxon>Bacillati</taxon>
        <taxon>Bacillota</taxon>
        <taxon>Bacilli</taxon>
        <taxon>Bacillales</taxon>
        <taxon>Bacillaceae</taxon>
        <taxon>Bacillus</taxon>
    </lineage>
</organism>
<accession>A0A4S3PUV6</accession>
<dbReference type="PROSITE" id="PS51186">
    <property type="entry name" value="GNAT"/>
    <property type="match status" value="1"/>
</dbReference>
<dbReference type="OrthoDB" id="3692150at2"/>
<sequence length="171" mass="19921">MEGIRLVRVVKIDGDEGLLESIDGLYRRVWNQSIKERLEKHMKYDGFRGYIMKSDDDEIIGFSYGYISRSGQYYHDLLANELGPIKYEKWLEDCFEFVELAVHPNHRNQGYGTILIHELLKEVTNKTTVLTTQVNNSSARNLYQRLGWLVVKEPFVPSKNDSPYVIMGKDL</sequence>
<dbReference type="CDD" id="cd04301">
    <property type="entry name" value="NAT_SF"/>
    <property type="match status" value="1"/>
</dbReference>
<dbReference type="SUPFAM" id="SSF55729">
    <property type="entry name" value="Acyl-CoA N-acyltransferases (Nat)"/>
    <property type="match status" value="1"/>
</dbReference>
<dbReference type="AlphaFoldDB" id="A0A4S3PUV6"/>
<feature type="domain" description="N-acetyltransferase" evidence="1">
    <location>
        <begin position="5"/>
        <end position="171"/>
    </location>
</feature>
<name>A0A4S3PUV6_9BACI</name>
<dbReference type="Proteomes" id="UP000306477">
    <property type="component" value="Unassembled WGS sequence"/>
</dbReference>
<keyword evidence="3" id="KW-1185">Reference proteome</keyword>
<evidence type="ECO:0000259" key="1">
    <source>
        <dbReference type="PROSITE" id="PS51186"/>
    </source>
</evidence>
<comment type="caution">
    <text evidence="2">The sequence shown here is derived from an EMBL/GenBank/DDBJ whole genome shotgun (WGS) entry which is preliminary data.</text>
</comment>
<reference evidence="2 3" key="1">
    <citation type="journal article" date="2019" name="Indoor Air">
        <title>Impacts of indoor surface finishes on bacterial viability.</title>
        <authorList>
            <person name="Hu J."/>
            <person name="Maamar S.B."/>
            <person name="Glawe A.J."/>
            <person name="Gottel N."/>
            <person name="Gilbert J.A."/>
            <person name="Hartmann E.M."/>
        </authorList>
    </citation>
    <scope>NUCLEOTIDE SEQUENCE [LARGE SCALE GENOMIC DNA]</scope>
    <source>
        <strain evidence="2 3">AF060A6</strain>
    </source>
</reference>
<dbReference type="Gene3D" id="3.40.630.30">
    <property type="match status" value="1"/>
</dbReference>